<evidence type="ECO:0000259" key="1">
    <source>
        <dbReference type="SMART" id="SM00388"/>
    </source>
</evidence>
<name>A0ABM1QZX3_CAMSA</name>
<dbReference type="SUPFAM" id="SSF47384">
    <property type="entry name" value="Homodimeric domain of signal transducing histidine kinase"/>
    <property type="match status" value="1"/>
</dbReference>
<dbReference type="RefSeq" id="XP_019092311.1">
    <property type="nucleotide sequence ID" value="XM_019236766.1"/>
</dbReference>
<evidence type="ECO:0000313" key="2">
    <source>
        <dbReference type="Proteomes" id="UP000694864"/>
    </source>
</evidence>
<accession>A0ABM1QZX3</accession>
<dbReference type="PANTHER" id="PTHR24423:SF633">
    <property type="entry name" value="ETHYLENE RECEPTOR 2"/>
    <property type="match status" value="1"/>
</dbReference>
<feature type="domain" description="Signal transduction histidine kinase dimerisation/phosphoacceptor" evidence="1">
    <location>
        <begin position="70"/>
        <end position="135"/>
    </location>
</feature>
<keyword evidence="2" id="KW-1185">Reference proteome</keyword>
<gene>
    <name evidence="3" type="primary">LOC109129125</name>
</gene>
<dbReference type="InterPro" id="IPR036097">
    <property type="entry name" value="HisK_dim/P_sf"/>
</dbReference>
<protein>
    <submittedName>
        <fullName evidence="3">Ethylene receptor 2-like</fullName>
    </submittedName>
</protein>
<organism evidence="2 3">
    <name type="scientific">Camelina sativa</name>
    <name type="common">False flax</name>
    <name type="synonym">Myagrum sativum</name>
    <dbReference type="NCBI Taxonomy" id="90675"/>
    <lineage>
        <taxon>Eukaryota</taxon>
        <taxon>Viridiplantae</taxon>
        <taxon>Streptophyta</taxon>
        <taxon>Embryophyta</taxon>
        <taxon>Tracheophyta</taxon>
        <taxon>Spermatophyta</taxon>
        <taxon>Magnoliopsida</taxon>
        <taxon>eudicotyledons</taxon>
        <taxon>Gunneridae</taxon>
        <taxon>Pentapetalae</taxon>
        <taxon>rosids</taxon>
        <taxon>malvids</taxon>
        <taxon>Brassicales</taxon>
        <taxon>Brassicaceae</taxon>
        <taxon>Camelineae</taxon>
        <taxon>Camelina</taxon>
    </lineage>
</organism>
<reference evidence="3" key="2">
    <citation type="submission" date="2025-08" db="UniProtKB">
        <authorList>
            <consortium name="RefSeq"/>
        </authorList>
    </citation>
    <scope>IDENTIFICATION</scope>
    <source>
        <tissue evidence="3">Leaf</tissue>
    </source>
</reference>
<dbReference type="GeneID" id="109129125"/>
<evidence type="ECO:0000313" key="3">
    <source>
        <dbReference type="RefSeq" id="XP_019092311.1"/>
    </source>
</evidence>
<dbReference type="Gene3D" id="1.10.287.130">
    <property type="match status" value="1"/>
</dbReference>
<dbReference type="InterPro" id="IPR003661">
    <property type="entry name" value="HisK_dim/P_dom"/>
</dbReference>
<dbReference type="SMART" id="SM00388">
    <property type="entry name" value="HisKA"/>
    <property type="match status" value="1"/>
</dbReference>
<reference evidence="2" key="1">
    <citation type="journal article" date="2014" name="Nat. Commun.">
        <title>The emerging biofuel crop Camelina sativa retains a highly undifferentiated hexaploid genome structure.</title>
        <authorList>
            <person name="Kagale S."/>
            <person name="Koh C."/>
            <person name="Nixon J."/>
            <person name="Bollina V."/>
            <person name="Clarke W.E."/>
            <person name="Tuteja R."/>
            <person name="Spillane C."/>
            <person name="Robinson S.J."/>
            <person name="Links M.G."/>
            <person name="Clarke C."/>
            <person name="Higgins E.E."/>
            <person name="Huebert T."/>
            <person name="Sharpe A.G."/>
            <person name="Parkin I.A."/>
        </authorList>
    </citation>
    <scope>NUCLEOTIDE SEQUENCE [LARGE SCALE GENOMIC DNA]</scope>
    <source>
        <strain evidence="2">cv. DH55</strain>
    </source>
</reference>
<sequence>MGAFADYLVGSHGIWTYQDIEIVKVVADKVTVALDHAAVLEESHLMWEKLADQNRALQMAKRDALRASQARNTFQKTMSEGMRRPMHSILGLLSMIQDEKLSDEQKVIVDTMVKTGNVMSNLVGDSMDVSDGRFGVKFLVDAEKSLPDNVVGDEKRVFQVILHMVGSLVKPRKRQESSLLMFKVLKERRSLDRGDQRWAAWRSPASSADGDVYIRFEMNVEVDDLSSQSFVSVSSRDQDVGDMRFSGGYGLGQDLSFGVCKKVVQTIRKTFIKVKVIMECHPKIQECFPKSY</sequence>
<dbReference type="Pfam" id="PF00512">
    <property type="entry name" value="HisKA"/>
    <property type="match status" value="1"/>
</dbReference>
<dbReference type="Proteomes" id="UP000694864">
    <property type="component" value="Chromosome 15"/>
</dbReference>
<proteinExistence type="predicted"/>
<dbReference type="PANTHER" id="PTHR24423">
    <property type="entry name" value="TWO-COMPONENT SENSOR HISTIDINE KINASE"/>
    <property type="match status" value="1"/>
</dbReference>
<dbReference type="CDD" id="cd00082">
    <property type="entry name" value="HisKA"/>
    <property type="match status" value="1"/>
</dbReference>